<dbReference type="PROSITE" id="PS51257">
    <property type="entry name" value="PROKAR_LIPOPROTEIN"/>
    <property type="match status" value="1"/>
</dbReference>
<dbReference type="Gene3D" id="3.30.10.10">
    <property type="entry name" value="Trypsin Inhibitor V, subunit A"/>
    <property type="match status" value="1"/>
</dbReference>
<proteinExistence type="predicted"/>
<reference evidence="1" key="1">
    <citation type="submission" date="2020-03" db="EMBL/GenBank/DDBJ databases">
        <title>Roseovarius gahaiensis sp. nov., isolated from Gahai Saline Lake, China.</title>
        <authorList>
            <person name="Sun X."/>
        </authorList>
    </citation>
    <scope>NUCLEOTIDE SEQUENCE</scope>
    <source>
        <strain evidence="1">GH877</strain>
    </source>
</reference>
<dbReference type="Proteomes" id="UP000639775">
    <property type="component" value="Unassembled WGS sequence"/>
</dbReference>
<evidence type="ECO:0000313" key="2">
    <source>
        <dbReference type="Proteomes" id="UP000639775"/>
    </source>
</evidence>
<dbReference type="InterPro" id="IPR021719">
    <property type="entry name" value="Prot_inh_I78"/>
</dbReference>
<sequence>MKHVLFVLSTMALAGCNTTNEGPADDTDTCEAERLQHWVGQPRNAFDAEAIDGPVRILPPGAMMTMDYRLDRLNVDLSKDGQITRIWCG</sequence>
<evidence type="ECO:0000313" key="1">
    <source>
        <dbReference type="EMBL" id="NHQ74026.1"/>
    </source>
</evidence>
<evidence type="ECO:0008006" key="3">
    <source>
        <dbReference type="Google" id="ProtNLM"/>
    </source>
</evidence>
<keyword evidence="2" id="KW-1185">Reference proteome</keyword>
<dbReference type="AlphaFoldDB" id="A0A967EFN7"/>
<organism evidence="1 2">
    <name type="scientific">Roseovarius gahaiensis</name>
    <dbReference type="NCBI Taxonomy" id="2716691"/>
    <lineage>
        <taxon>Bacteria</taxon>
        <taxon>Pseudomonadati</taxon>
        <taxon>Pseudomonadota</taxon>
        <taxon>Alphaproteobacteria</taxon>
        <taxon>Rhodobacterales</taxon>
        <taxon>Roseobacteraceae</taxon>
        <taxon>Roseovarius</taxon>
    </lineage>
</organism>
<dbReference type="Pfam" id="PF11720">
    <property type="entry name" value="Inhibitor_I78"/>
    <property type="match status" value="1"/>
</dbReference>
<dbReference type="EMBL" id="JAAORB010000007">
    <property type="protein sequence ID" value="NHQ74026.1"/>
    <property type="molecule type" value="Genomic_DNA"/>
</dbReference>
<name>A0A967EFN7_9RHOB</name>
<dbReference type="RefSeq" id="WP_167194446.1">
    <property type="nucleotide sequence ID" value="NZ_JAAORB010000007.1"/>
</dbReference>
<protein>
    <recommendedName>
        <fullName evidence="3">Peptidase inhibitor I78 family protein</fullName>
    </recommendedName>
</protein>
<accession>A0A967EFN7</accession>
<gene>
    <name evidence="1" type="ORF">HAT86_06040</name>
</gene>
<comment type="caution">
    <text evidence="1">The sequence shown here is derived from an EMBL/GenBank/DDBJ whole genome shotgun (WGS) entry which is preliminary data.</text>
</comment>